<evidence type="ECO:0000256" key="5">
    <source>
        <dbReference type="ARBA" id="ARBA00005359"/>
    </source>
</evidence>
<comment type="pathway">
    <text evidence="4">Pyrimidine metabolism; UMP biosynthesis via de novo pathway; orotate from (S)-dihydroorotate (quinone route): step 1/1.</text>
</comment>
<dbReference type="NCBIfam" id="NF003645">
    <property type="entry name" value="PRK05286.1-2"/>
    <property type="match status" value="1"/>
</dbReference>
<keyword evidence="10" id="KW-0560">Oxidoreductase</keyword>
<dbReference type="InterPro" id="IPR012135">
    <property type="entry name" value="Dihydroorotate_DH_1_2"/>
</dbReference>
<evidence type="ECO:0000256" key="12">
    <source>
        <dbReference type="ARBA" id="ARBA00048639"/>
    </source>
</evidence>
<accession>A0A381YRJ5</accession>
<evidence type="ECO:0000256" key="8">
    <source>
        <dbReference type="ARBA" id="ARBA00022643"/>
    </source>
</evidence>
<comment type="similarity">
    <text evidence="5">Belongs to the dihydroorotate dehydrogenase family. Type 2 subfamily.</text>
</comment>
<evidence type="ECO:0000256" key="11">
    <source>
        <dbReference type="ARBA" id="ARBA00023136"/>
    </source>
</evidence>
<dbReference type="InterPro" id="IPR005719">
    <property type="entry name" value="Dihydroorotate_DH_2"/>
</dbReference>
<keyword evidence="8" id="KW-0288">FMN</keyword>
<gene>
    <name evidence="14" type="ORF">METZ01_LOCUS132510</name>
</gene>
<keyword evidence="11" id="KW-0472">Membrane</keyword>
<evidence type="ECO:0000256" key="2">
    <source>
        <dbReference type="ARBA" id="ARBA00003125"/>
    </source>
</evidence>
<dbReference type="InterPro" id="IPR005720">
    <property type="entry name" value="Dihydroorotate_DH_cat"/>
</dbReference>
<dbReference type="Pfam" id="PF01180">
    <property type="entry name" value="DHO_dh"/>
    <property type="match status" value="1"/>
</dbReference>
<dbReference type="EC" id="1.3.5.2" evidence="6"/>
<dbReference type="PIRSF" id="PIRSF000164">
    <property type="entry name" value="DHO_oxidase"/>
    <property type="match status" value="1"/>
</dbReference>
<evidence type="ECO:0000256" key="10">
    <source>
        <dbReference type="ARBA" id="ARBA00023002"/>
    </source>
</evidence>
<evidence type="ECO:0000256" key="7">
    <source>
        <dbReference type="ARBA" id="ARBA00022630"/>
    </source>
</evidence>
<keyword evidence="7" id="KW-0285">Flavoprotein</keyword>
<dbReference type="AlphaFoldDB" id="A0A381YRJ5"/>
<dbReference type="NCBIfam" id="NF003652">
    <property type="entry name" value="PRK05286.2-5"/>
    <property type="match status" value="1"/>
</dbReference>
<evidence type="ECO:0000256" key="1">
    <source>
        <dbReference type="ARBA" id="ARBA00001917"/>
    </source>
</evidence>
<evidence type="ECO:0000256" key="9">
    <source>
        <dbReference type="ARBA" id="ARBA00022975"/>
    </source>
</evidence>
<dbReference type="PROSITE" id="PS00912">
    <property type="entry name" value="DHODEHASE_2"/>
    <property type="match status" value="1"/>
</dbReference>
<dbReference type="CDD" id="cd04738">
    <property type="entry name" value="DHOD_2_like"/>
    <property type="match status" value="1"/>
</dbReference>
<protein>
    <recommendedName>
        <fullName evidence="6">dihydroorotate dehydrogenase (quinone)</fullName>
        <ecNumber evidence="6">1.3.5.2</ecNumber>
    </recommendedName>
</protein>
<dbReference type="GO" id="GO:0106430">
    <property type="term" value="F:dihydroorotate dehydrogenase (quinone) activity"/>
    <property type="evidence" value="ECO:0007669"/>
    <property type="project" value="UniProtKB-EC"/>
</dbReference>
<comment type="function">
    <text evidence="2">Catalyzes the conversion of dihydroorotate to orotate with quinone as electron acceptor.</text>
</comment>
<dbReference type="GO" id="GO:0044205">
    <property type="term" value="P:'de novo' UMP biosynthetic process"/>
    <property type="evidence" value="ECO:0007669"/>
    <property type="project" value="UniProtKB-UniPathway"/>
</dbReference>
<feature type="domain" description="Dihydroorotate dehydrogenase catalytic" evidence="13">
    <location>
        <begin position="50"/>
        <end position="338"/>
    </location>
</feature>
<proteinExistence type="inferred from homology"/>
<reference evidence="14" key="1">
    <citation type="submission" date="2018-05" db="EMBL/GenBank/DDBJ databases">
        <authorList>
            <person name="Lanie J.A."/>
            <person name="Ng W.-L."/>
            <person name="Kazmierczak K.M."/>
            <person name="Andrzejewski T.M."/>
            <person name="Davidsen T.M."/>
            <person name="Wayne K.J."/>
            <person name="Tettelin H."/>
            <person name="Glass J.I."/>
            <person name="Rusch D."/>
            <person name="Podicherti R."/>
            <person name="Tsui H.-C.T."/>
            <person name="Winkler M.E."/>
        </authorList>
    </citation>
    <scope>NUCLEOTIDE SEQUENCE</scope>
</reference>
<dbReference type="EMBL" id="UINC01018886">
    <property type="protein sequence ID" value="SVA79656.1"/>
    <property type="molecule type" value="Genomic_DNA"/>
</dbReference>
<dbReference type="SUPFAM" id="SSF51395">
    <property type="entry name" value="FMN-linked oxidoreductases"/>
    <property type="match status" value="1"/>
</dbReference>
<comment type="subcellular location">
    <subcellularLocation>
        <location evidence="3">Membrane</location>
    </subcellularLocation>
</comment>
<evidence type="ECO:0000256" key="4">
    <source>
        <dbReference type="ARBA" id="ARBA00005161"/>
    </source>
</evidence>
<dbReference type="GO" id="GO:0005886">
    <property type="term" value="C:plasma membrane"/>
    <property type="evidence" value="ECO:0007669"/>
    <property type="project" value="TreeGrafter"/>
</dbReference>
<dbReference type="PANTHER" id="PTHR48109">
    <property type="entry name" value="DIHYDROOROTATE DEHYDROGENASE (QUINONE), MITOCHONDRIAL-RELATED"/>
    <property type="match status" value="1"/>
</dbReference>
<dbReference type="HAMAP" id="MF_00225">
    <property type="entry name" value="DHO_dh_type2"/>
    <property type="match status" value="1"/>
</dbReference>
<dbReference type="PANTHER" id="PTHR48109:SF4">
    <property type="entry name" value="DIHYDROOROTATE DEHYDROGENASE (QUINONE), MITOCHONDRIAL"/>
    <property type="match status" value="1"/>
</dbReference>
<dbReference type="GO" id="GO:0006207">
    <property type="term" value="P:'de novo' pyrimidine nucleobase biosynthetic process"/>
    <property type="evidence" value="ECO:0007669"/>
    <property type="project" value="InterPro"/>
</dbReference>
<dbReference type="InterPro" id="IPR050074">
    <property type="entry name" value="DHO_dehydrogenase"/>
</dbReference>
<comment type="cofactor">
    <cofactor evidence="1">
        <name>FMN</name>
        <dbReference type="ChEBI" id="CHEBI:58210"/>
    </cofactor>
</comment>
<evidence type="ECO:0000313" key="14">
    <source>
        <dbReference type="EMBL" id="SVA79656.1"/>
    </source>
</evidence>
<keyword evidence="9" id="KW-0665">Pyrimidine biosynthesis</keyword>
<sequence length="344" mass="38592">MYKKLLKPILFCIDPERVHEITFSFINLIFKIPLVSTLISKIYSLKNPILETEVFGIKFPNPIGLAAGFDKNAKLYNEFSNFGFGFIEIGTVTPLIQEGNPKKRLFRLVSDEAIINRMGFNNIGVEKVIDRLKYNKGVIVGGNIGKNEITDLNNSIQDYLICFEKLYPYVNYFAINVSSPNTEKLRDLQQRDLLKNLLETIQKKNKLYSFPKPILLKISPDLSEDQLIDVIEVIRETSIDGIIATNTTLSRDNLSSSKDLVNQKGGLSGRPISEKSTNIIKFLHEKSNGSIPIIGVGGIMNPDDAIEKIKAGATLIQLYSGFVYSGPSIVKKINNAIIDYRLNQ</sequence>
<name>A0A381YRJ5_9ZZZZ</name>
<dbReference type="UniPathway" id="UPA00070">
    <property type="reaction ID" value="UER00946"/>
</dbReference>
<dbReference type="GO" id="GO:0005737">
    <property type="term" value="C:cytoplasm"/>
    <property type="evidence" value="ECO:0007669"/>
    <property type="project" value="InterPro"/>
</dbReference>
<evidence type="ECO:0000256" key="3">
    <source>
        <dbReference type="ARBA" id="ARBA00004370"/>
    </source>
</evidence>
<dbReference type="Gene3D" id="3.20.20.70">
    <property type="entry name" value="Aldolase class I"/>
    <property type="match status" value="1"/>
</dbReference>
<dbReference type="InterPro" id="IPR001295">
    <property type="entry name" value="Dihydroorotate_DH_CS"/>
</dbReference>
<dbReference type="NCBIfam" id="TIGR01036">
    <property type="entry name" value="pyrD_sub2"/>
    <property type="match status" value="1"/>
</dbReference>
<organism evidence="14">
    <name type="scientific">marine metagenome</name>
    <dbReference type="NCBI Taxonomy" id="408172"/>
    <lineage>
        <taxon>unclassified sequences</taxon>
        <taxon>metagenomes</taxon>
        <taxon>ecological metagenomes</taxon>
    </lineage>
</organism>
<dbReference type="InterPro" id="IPR013785">
    <property type="entry name" value="Aldolase_TIM"/>
</dbReference>
<evidence type="ECO:0000256" key="6">
    <source>
        <dbReference type="ARBA" id="ARBA00012791"/>
    </source>
</evidence>
<comment type="catalytic activity">
    <reaction evidence="12">
        <text>(S)-dihydroorotate + a quinone = orotate + a quinol</text>
        <dbReference type="Rhea" id="RHEA:30187"/>
        <dbReference type="ChEBI" id="CHEBI:24646"/>
        <dbReference type="ChEBI" id="CHEBI:30839"/>
        <dbReference type="ChEBI" id="CHEBI:30864"/>
        <dbReference type="ChEBI" id="CHEBI:132124"/>
        <dbReference type="EC" id="1.3.5.2"/>
    </reaction>
</comment>
<evidence type="ECO:0000259" key="13">
    <source>
        <dbReference type="Pfam" id="PF01180"/>
    </source>
</evidence>